<dbReference type="GO" id="GO:0031012">
    <property type="term" value="C:extracellular matrix"/>
    <property type="evidence" value="ECO:0007669"/>
    <property type="project" value="TreeGrafter"/>
</dbReference>
<dbReference type="PROSITE" id="PS50213">
    <property type="entry name" value="FAS1"/>
    <property type="match status" value="2"/>
</dbReference>
<dbReference type="InterPro" id="IPR038255">
    <property type="entry name" value="PBS_linker_sf"/>
</dbReference>
<dbReference type="OrthoDB" id="7624131at2"/>
<dbReference type="Gene3D" id="2.30.180.10">
    <property type="entry name" value="FAS1 domain"/>
    <property type="match status" value="2"/>
</dbReference>
<dbReference type="SMART" id="SM00554">
    <property type="entry name" value="FAS1"/>
    <property type="match status" value="2"/>
</dbReference>
<dbReference type="InterPro" id="IPR025282">
    <property type="entry name" value="DUF4214"/>
</dbReference>
<comment type="caution">
    <text evidence="2">The sequence shown here is derived from an EMBL/GenBank/DDBJ whole genome shotgun (WGS) entry which is preliminary data.</text>
</comment>
<dbReference type="GO" id="GO:0007155">
    <property type="term" value="P:cell adhesion"/>
    <property type="evidence" value="ECO:0007669"/>
    <property type="project" value="TreeGrafter"/>
</dbReference>
<dbReference type="GO" id="GO:0050839">
    <property type="term" value="F:cell adhesion molecule binding"/>
    <property type="evidence" value="ECO:0007669"/>
    <property type="project" value="TreeGrafter"/>
</dbReference>
<dbReference type="GO" id="GO:0005615">
    <property type="term" value="C:extracellular space"/>
    <property type="evidence" value="ECO:0007669"/>
    <property type="project" value="TreeGrafter"/>
</dbReference>
<name>A0A562SY88_9HYPH</name>
<protein>
    <submittedName>
        <fullName evidence="2">Putative surface protein with fasciclin (FAS1) repeats</fullName>
    </submittedName>
</protein>
<keyword evidence="3" id="KW-1185">Reference proteome</keyword>
<organism evidence="2 3">
    <name type="scientific">Roseibium hamelinense</name>
    <dbReference type="NCBI Taxonomy" id="150831"/>
    <lineage>
        <taxon>Bacteria</taxon>
        <taxon>Pseudomonadati</taxon>
        <taxon>Pseudomonadota</taxon>
        <taxon>Alphaproteobacteria</taxon>
        <taxon>Hyphomicrobiales</taxon>
        <taxon>Stappiaceae</taxon>
        <taxon>Roseibium</taxon>
    </lineage>
</organism>
<reference evidence="2 3" key="1">
    <citation type="submission" date="2019-07" db="EMBL/GenBank/DDBJ databases">
        <title>Genomic Encyclopedia of Archaeal and Bacterial Type Strains, Phase II (KMG-II): from individual species to whole genera.</title>
        <authorList>
            <person name="Goeker M."/>
        </authorList>
    </citation>
    <scope>NUCLEOTIDE SEQUENCE [LARGE SCALE GENOMIC DNA]</scope>
    <source>
        <strain evidence="2 3">ATCC BAA-252</strain>
    </source>
</reference>
<dbReference type="InterPro" id="IPR000782">
    <property type="entry name" value="FAS1_domain"/>
</dbReference>
<dbReference type="Proteomes" id="UP000320593">
    <property type="component" value="Unassembled WGS sequence"/>
</dbReference>
<accession>A0A562SY88</accession>
<feature type="domain" description="FAS1" evidence="1">
    <location>
        <begin position="11"/>
        <end position="169"/>
    </location>
</feature>
<evidence type="ECO:0000313" key="2">
    <source>
        <dbReference type="EMBL" id="TWI86133.1"/>
    </source>
</evidence>
<evidence type="ECO:0000313" key="3">
    <source>
        <dbReference type="Proteomes" id="UP000320593"/>
    </source>
</evidence>
<evidence type="ECO:0000259" key="1">
    <source>
        <dbReference type="PROSITE" id="PS50213"/>
    </source>
</evidence>
<dbReference type="Gene3D" id="1.10.3130.20">
    <property type="entry name" value="Phycobilisome linker domain"/>
    <property type="match status" value="1"/>
</dbReference>
<dbReference type="EMBL" id="VLLF01000006">
    <property type="protein sequence ID" value="TWI86133.1"/>
    <property type="molecule type" value="Genomic_DNA"/>
</dbReference>
<sequence length="484" mass="50654">MASMTIAEIVAASGSGFDANTSDFNILRAALEAAGLTATLDSPSADLTVFAPTDAAFIALANSLGANVSDTDEEGAFNAIVSTLTELSGTNDPIPLLTDILLYHVSPTAKSLTEITNSSSIATTQAATLTPAGNSLVDIDTDLKDPSFVSGATDIAATNGTVHVIDRVLLPIDVPQAVADLTIADVVASSGGQFDSNGGDFDILLTALNTANLTDTFTDKTADFTVFAPTDDAFISLAQTLGANVQNGDEAGAFSAIVDTLTALDPNGDPIPLLTTILTYHVSSGGKTQAELLGLTEVSTLSGETLVVRPNHIVDKDPQVDNPSYISDLANLETQNGFVQPIDGVLLPLNVNEAIPVPDVTFDFDGNGAQLVRLYQAALGRAPDQEGFDHNQILLSGDMTLKQMASAFVQSTEFEQRFGANTSDEEYINALYNNVLARDADTGGLLEWDDRLDSGAWDRAEVLIGFAESPENQALTTDLVALFT</sequence>
<proteinExistence type="predicted"/>
<dbReference type="AlphaFoldDB" id="A0A562SY88"/>
<dbReference type="GO" id="GO:0030198">
    <property type="term" value="P:extracellular matrix organization"/>
    <property type="evidence" value="ECO:0007669"/>
    <property type="project" value="TreeGrafter"/>
</dbReference>
<dbReference type="Pfam" id="PF13946">
    <property type="entry name" value="DUF4214"/>
    <property type="match status" value="1"/>
</dbReference>
<dbReference type="PANTHER" id="PTHR10900:SF77">
    <property type="entry name" value="FI19380P1"/>
    <property type="match status" value="1"/>
</dbReference>
<dbReference type="Pfam" id="PF02469">
    <property type="entry name" value="Fasciclin"/>
    <property type="match status" value="2"/>
</dbReference>
<dbReference type="InterPro" id="IPR036378">
    <property type="entry name" value="FAS1_dom_sf"/>
</dbReference>
<dbReference type="PANTHER" id="PTHR10900">
    <property type="entry name" value="PERIOSTIN-RELATED"/>
    <property type="match status" value="1"/>
</dbReference>
<dbReference type="RefSeq" id="WP_145344349.1">
    <property type="nucleotide sequence ID" value="NZ_SMLY01000074.1"/>
</dbReference>
<dbReference type="SUPFAM" id="SSF82153">
    <property type="entry name" value="FAS1 domain"/>
    <property type="match status" value="2"/>
</dbReference>
<dbReference type="InterPro" id="IPR050904">
    <property type="entry name" value="Adhesion/Biosynth-related"/>
</dbReference>
<gene>
    <name evidence="2" type="ORF">JM93_02841</name>
</gene>
<feature type="domain" description="FAS1" evidence="1">
    <location>
        <begin position="188"/>
        <end position="346"/>
    </location>
</feature>